<comment type="caution">
    <text evidence="2">The sequence shown here is derived from an EMBL/GenBank/DDBJ whole genome shotgun (WGS) entry which is preliminary data.</text>
</comment>
<sequence>MKVLIEWTYRSPKGTETIFKSEEMPAAQAVLIASDLEKTGRAKQLVFIDQFDSSWTVKELKGYLKGIETEPHNVVIYFDGGFNWESKAAGLGCVIYYDQNGKSYRLRKNASVDGLTSNNEAEYAALHLCLQELEFLGIQRLPVQIIGDSRVVINHLSEEWPVIEQNLYSWADKIEAKMKSLGLQPQYELVSRKANGEADRLASQALAGVEILATSEMT</sequence>
<keyword evidence="2" id="KW-0378">Hydrolase</keyword>
<evidence type="ECO:0000313" key="2">
    <source>
        <dbReference type="EMBL" id="EGQ25579.1"/>
    </source>
</evidence>
<accession>F9DTM9</accession>
<dbReference type="GO" id="GO:0003676">
    <property type="term" value="F:nucleic acid binding"/>
    <property type="evidence" value="ECO:0007669"/>
    <property type="project" value="InterPro"/>
</dbReference>
<dbReference type="eggNOG" id="COG0328">
    <property type="taxonomic scope" value="Bacteria"/>
</dbReference>
<dbReference type="OrthoDB" id="2680098at2"/>
<dbReference type="PROSITE" id="PS50879">
    <property type="entry name" value="RNASE_H_1"/>
    <property type="match status" value="1"/>
</dbReference>
<dbReference type="NCBIfam" id="NF005822">
    <property type="entry name" value="PRK07708.1"/>
    <property type="match status" value="1"/>
</dbReference>
<name>F9DTM9_9BACL</name>
<evidence type="ECO:0000313" key="3">
    <source>
        <dbReference type="Proteomes" id="UP000005316"/>
    </source>
</evidence>
<evidence type="ECO:0000259" key="1">
    <source>
        <dbReference type="PROSITE" id="PS50879"/>
    </source>
</evidence>
<dbReference type="RefSeq" id="WP_009498823.1">
    <property type="nucleotide sequence ID" value="NZ_GL982999.1"/>
</dbReference>
<protein>
    <submittedName>
        <fullName evidence="2">Ribonuclease H</fullName>
        <ecNumber evidence="2">3.1.26.4</ecNumber>
    </submittedName>
</protein>
<organism evidence="2 3">
    <name type="scientific">Sporosarcina newyorkensis 2681</name>
    <dbReference type="NCBI Taxonomy" id="1027292"/>
    <lineage>
        <taxon>Bacteria</taxon>
        <taxon>Bacillati</taxon>
        <taxon>Bacillota</taxon>
        <taxon>Bacilli</taxon>
        <taxon>Bacillales</taxon>
        <taxon>Caryophanaceae</taxon>
        <taxon>Sporosarcina</taxon>
    </lineage>
</organism>
<dbReference type="PANTHER" id="PTHR46387:SF2">
    <property type="entry name" value="RIBONUCLEASE HI"/>
    <property type="match status" value="1"/>
</dbReference>
<dbReference type="InterPro" id="IPR036397">
    <property type="entry name" value="RNaseH_sf"/>
</dbReference>
<feature type="domain" description="RNase H type-1" evidence="1">
    <location>
        <begin position="70"/>
        <end position="207"/>
    </location>
</feature>
<proteinExistence type="predicted"/>
<dbReference type="SUPFAM" id="SSF53098">
    <property type="entry name" value="Ribonuclease H-like"/>
    <property type="match status" value="1"/>
</dbReference>
<dbReference type="HOGENOM" id="CLU_109698_0_0_9"/>
<dbReference type="InterPro" id="IPR012337">
    <property type="entry name" value="RNaseH-like_sf"/>
</dbReference>
<dbReference type="GO" id="GO:0004523">
    <property type="term" value="F:RNA-DNA hybrid ribonuclease activity"/>
    <property type="evidence" value="ECO:0007669"/>
    <property type="project" value="UniProtKB-EC"/>
</dbReference>
<dbReference type="PANTHER" id="PTHR46387">
    <property type="entry name" value="POLYNUCLEOTIDYL TRANSFERASE, RIBONUCLEASE H-LIKE SUPERFAMILY PROTEIN"/>
    <property type="match status" value="1"/>
</dbReference>
<dbReference type="EMBL" id="AFPZ01000068">
    <property type="protein sequence ID" value="EGQ25579.1"/>
    <property type="molecule type" value="Genomic_DNA"/>
</dbReference>
<dbReference type="Pfam" id="PF13456">
    <property type="entry name" value="RVT_3"/>
    <property type="match status" value="1"/>
</dbReference>
<dbReference type="STRING" id="759851.SAMN04244570_0328"/>
<dbReference type="EC" id="3.1.26.4" evidence="2"/>
<gene>
    <name evidence="2" type="primary">rnhA2</name>
    <name evidence="2" type="ORF">HMPREF9372_2159</name>
</gene>
<dbReference type="CDD" id="cd09279">
    <property type="entry name" value="RNase_HI_like"/>
    <property type="match status" value="1"/>
</dbReference>
<dbReference type="InterPro" id="IPR002156">
    <property type="entry name" value="RNaseH_domain"/>
</dbReference>
<dbReference type="Proteomes" id="UP000005316">
    <property type="component" value="Unassembled WGS sequence"/>
</dbReference>
<dbReference type="Gene3D" id="3.30.420.10">
    <property type="entry name" value="Ribonuclease H-like superfamily/Ribonuclease H"/>
    <property type="match status" value="1"/>
</dbReference>
<dbReference type="AlphaFoldDB" id="F9DTM9"/>
<reference evidence="2 3" key="1">
    <citation type="submission" date="2011-04" db="EMBL/GenBank/DDBJ databases">
        <authorList>
            <person name="Muzny D."/>
            <person name="Qin X."/>
            <person name="Deng J."/>
            <person name="Jiang H."/>
            <person name="Liu Y."/>
            <person name="Qu J."/>
            <person name="Song X.-Z."/>
            <person name="Zhang L."/>
            <person name="Thornton R."/>
            <person name="Coyle M."/>
            <person name="Francisco L."/>
            <person name="Jackson L."/>
            <person name="Javaid M."/>
            <person name="Korchina V."/>
            <person name="Kovar C."/>
            <person name="Mata R."/>
            <person name="Mathew T."/>
            <person name="Ngo R."/>
            <person name="Nguyen L."/>
            <person name="Nguyen N."/>
            <person name="Okwuonu G."/>
            <person name="Ongeri F."/>
            <person name="Pham C."/>
            <person name="Simmons D."/>
            <person name="Wilczek-Boney K."/>
            <person name="Hale W."/>
            <person name="Jakkamsetti A."/>
            <person name="Pham P."/>
            <person name="Ruth R."/>
            <person name="San Lucas F."/>
            <person name="Warren J."/>
            <person name="Zhang J."/>
            <person name="Zhao Z."/>
            <person name="Zhou C."/>
            <person name="Zhu D."/>
            <person name="Lee S."/>
            <person name="Bess C."/>
            <person name="Blankenburg K."/>
            <person name="Forbes L."/>
            <person name="Fu Q."/>
            <person name="Gubbala S."/>
            <person name="Hirani K."/>
            <person name="Jayaseelan J.C."/>
            <person name="Lara F."/>
            <person name="Munidasa M."/>
            <person name="Palculict T."/>
            <person name="Patil S."/>
            <person name="Pu L.-L."/>
            <person name="Saada N."/>
            <person name="Tang L."/>
            <person name="Weissenberger G."/>
            <person name="Zhu Y."/>
            <person name="Hemphill L."/>
            <person name="Shang Y."/>
            <person name="Youmans B."/>
            <person name="Ayvaz T."/>
            <person name="Ross M."/>
            <person name="Santibanez J."/>
            <person name="Aqrawi P."/>
            <person name="Gross S."/>
            <person name="Joshi V."/>
            <person name="Fowler G."/>
            <person name="Nazareth L."/>
            <person name="Reid J."/>
            <person name="Worley K."/>
            <person name="Petrosino J."/>
            <person name="Highlander S."/>
            <person name="Gibbs R."/>
        </authorList>
    </citation>
    <scope>NUCLEOTIDE SEQUENCE [LARGE SCALE GENOMIC DNA]</scope>
    <source>
        <strain evidence="2 3">2681</strain>
    </source>
</reference>